<dbReference type="CDD" id="cd00060">
    <property type="entry name" value="FHA"/>
    <property type="match status" value="1"/>
</dbReference>
<keyword evidence="5" id="KW-0804">Transcription</keyword>
<keyword evidence="4 9" id="KW-0238">DNA-binding</keyword>
<evidence type="ECO:0000256" key="4">
    <source>
        <dbReference type="ARBA" id="ARBA00023125"/>
    </source>
</evidence>
<evidence type="ECO:0000259" key="7">
    <source>
        <dbReference type="PROSITE" id="PS50006"/>
    </source>
</evidence>
<evidence type="ECO:0000313" key="10">
    <source>
        <dbReference type="Proteomes" id="UP000198717"/>
    </source>
</evidence>
<sequence length="496" mass="54679">MAHLPSRVTPPFKLYRITRECGGKPLQSGCDIVRAVASLGDEDGDDELVRTDALPAIRVQRVRTRLVVLSGPDAGRDWPLMPGRYRVGSGRDADILLSDRAVSRQHLILEVNESGVRAVDPGSRNGSYCEGMRFQELEVRTGAVLKLGTTELKLMPESERPRARPLSARSAFGSLVGNSRRMRELFTLLERLSAGESDVLIQGETGTGKELCAEAIHTHSPRARGPFVIADLAGIAPSLLESELFGHVKGAFTGAHADRAGAFERAHGGTLFLDEVGELPLEVQPRLLRALERRQVKRVGSNDYRTFDVRVVAATHQDLEGSVQAGRFRGDLFHRLAVLRVGLPPLRERLEDVPLLVDTVLQRMGRPPSALSDQTRALLAQYPWPGNVRELRNVVDRVVNLGDEALPDIPDLPSPPEDPTTLPPPSDDPESTRPISLDLPFKEAKDRIIEGFERDYLRALIDRCEGNVSRAAREAGIDRVYLRKLLRKHGLDTSPA</sequence>
<dbReference type="Proteomes" id="UP000198717">
    <property type="component" value="Unassembled WGS sequence"/>
</dbReference>
<evidence type="ECO:0000259" key="8">
    <source>
        <dbReference type="PROSITE" id="PS50045"/>
    </source>
</evidence>
<keyword evidence="1" id="KW-0547">Nucleotide-binding</keyword>
<name>A0ABY0MZH4_9BACT</name>
<evidence type="ECO:0000256" key="2">
    <source>
        <dbReference type="ARBA" id="ARBA00022840"/>
    </source>
</evidence>
<dbReference type="SUPFAM" id="SSF52540">
    <property type="entry name" value="P-loop containing nucleoside triphosphate hydrolases"/>
    <property type="match status" value="1"/>
</dbReference>
<dbReference type="PROSITE" id="PS50045">
    <property type="entry name" value="SIGMA54_INTERACT_4"/>
    <property type="match status" value="1"/>
</dbReference>
<dbReference type="PANTHER" id="PTHR32071">
    <property type="entry name" value="TRANSCRIPTIONAL REGULATORY PROTEIN"/>
    <property type="match status" value="1"/>
</dbReference>
<dbReference type="PROSITE" id="PS50006">
    <property type="entry name" value="FHA_DOMAIN"/>
    <property type="match status" value="1"/>
</dbReference>
<dbReference type="InterPro" id="IPR032030">
    <property type="entry name" value="YscD_cytoplasmic_dom"/>
</dbReference>
<proteinExistence type="predicted"/>
<reference evidence="9 10" key="1">
    <citation type="submission" date="2016-10" db="EMBL/GenBank/DDBJ databases">
        <authorList>
            <person name="Varghese N."/>
            <person name="Submissions S."/>
        </authorList>
    </citation>
    <scope>NUCLEOTIDE SEQUENCE [LARGE SCALE GENOMIC DNA]</scope>
    <source>
        <strain evidence="9 10">DSM 2260</strain>
    </source>
</reference>
<dbReference type="Gene3D" id="1.10.10.60">
    <property type="entry name" value="Homeodomain-like"/>
    <property type="match status" value="1"/>
</dbReference>
<feature type="region of interest" description="Disordered" evidence="6">
    <location>
        <begin position="405"/>
        <end position="437"/>
    </location>
</feature>
<dbReference type="SUPFAM" id="SSF49879">
    <property type="entry name" value="SMAD/FHA domain"/>
    <property type="match status" value="1"/>
</dbReference>
<dbReference type="Pfam" id="PF00158">
    <property type="entry name" value="Sigma54_activat"/>
    <property type="match status" value="1"/>
</dbReference>
<dbReference type="Pfam" id="PF25601">
    <property type="entry name" value="AAA_lid_14"/>
    <property type="match status" value="1"/>
</dbReference>
<dbReference type="PROSITE" id="PS00676">
    <property type="entry name" value="SIGMA54_INTERACT_2"/>
    <property type="match status" value="1"/>
</dbReference>
<dbReference type="EMBL" id="FNAJ01000011">
    <property type="protein sequence ID" value="SDE75551.1"/>
    <property type="molecule type" value="Genomic_DNA"/>
</dbReference>
<dbReference type="InterPro" id="IPR025943">
    <property type="entry name" value="Sigma_54_int_dom_ATP-bd_2"/>
</dbReference>
<evidence type="ECO:0000256" key="1">
    <source>
        <dbReference type="ARBA" id="ARBA00022741"/>
    </source>
</evidence>
<dbReference type="Pfam" id="PF16697">
    <property type="entry name" value="Yop-YscD_cpl"/>
    <property type="match status" value="1"/>
</dbReference>
<dbReference type="PANTHER" id="PTHR32071:SF117">
    <property type="entry name" value="PTS-DEPENDENT DIHYDROXYACETONE KINASE OPERON REGULATORY PROTEIN-RELATED"/>
    <property type="match status" value="1"/>
</dbReference>
<keyword evidence="3" id="KW-0805">Transcription regulation</keyword>
<dbReference type="Pfam" id="PF02954">
    <property type="entry name" value="HTH_8"/>
    <property type="match status" value="1"/>
</dbReference>
<dbReference type="Gene3D" id="1.10.8.60">
    <property type="match status" value="1"/>
</dbReference>
<keyword evidence="2" id="KW-0067">ATP-binding</keyword>
<dbReference type="GO" id="GO:0003677">
    <property type="term" value="F:DNA binding"/>
    <property type="evidence" value="ECO:0007669"/>
    <property type="project" value="UniProtKB-KW"/>
</dbReference>
<feature type="domain" description="Sigma-54 factor interaction" evidence="8">
    <location>
        <begin position="175"/>
        <end position="400"/>
    </location>
</feature>
<evidence type="ECO:0000313" key="9">
    <source>
        <dbReference type="EMBL" id="SDE75551.1"/>
    </source>
</evidence>
<dbReference type="InterPro" id="IPR058031">
    <property type="entry name" value="AAA_lid_NorR"/>
</dbReference>
<accession>A0ABY0MZH4</accession>
<dbReference type="SMART" id="SM00240">
    <property type="entry name" value="FHA"/>
    <property type="match status" value="1"/>
</dbReference>
<organism evidence="9 10">
    <name type="scientific">Myxococcus virescens</name>
    <dbReference type="NCBI Taxonomy" id="83456"/>
    <lineage>
        <taxon>Bacteria</taxon>
        <taxon>Pseudomonadati</taxon>
        <taxon>Myxococcota</taxon>
        <taxon>Myxococcia</taxon>
        <taxon>Myxococcales</taxon>
        <taxon>Cystobacterineae</taxon>
        <taxon>Myxococcaceae</taxon>
        <taxon>Myxococcus</taxon>
    </lineage>
</organism>
<gene>
    <name evidence="9" type="ORF">SAMN04488504_11156</name>
</gene>
<dbReference type="InterPro" id="IPR027417">
    <property type="entry name" value="P-loop_NTPase"/>
</dbReference>
<feature type="domain" description="FHA" evidence="7">
    <location>
        <begin position="85"/>
        <end position="134"/>
    </location>
</feature>
<dbReference type="InterPro" id="IPR002078">
    <property type="entry name" value="Sigma_54_int"/>
</dbReference>
<dbReference type="InterPro" id="IPR008984">
    <property type="entry name" value="SMAD_FHA_dom_sf"/>
</dbReference>
<dbReference type="InterPro" id="IPR009057">
    <property type="entry name" value="Homeodomain-like_sf"/>
</dbReference>
<dbReference type="CDD" id="cd00009">
    <property type="entry name" value="AAA"/>
    <property type="match status" value="1"/>
</dbReference>
<dbReference type="SUPFAM" id="SSF46689">
    <property type="entry name" value="Homeodomain-like"/>
    <property type="match status" value="1"/>
</dbReference>
<dbReference type="InterPro" id="IPR002197">
    <property type="entry name" value="HTH_Fis"/>
</dbReference>
<keyword evidence="10" id="KW-1185">Reference proteome</keyword>
<dbReference type="Gene3D" id="2.60.200.20">
    <property type="match status" value="1"/>
</dbReference>
<evidence type="ECO:0000256" key="6">
    <source>
        <dbReference type="SAM" id="MobiDB-lite"/>
    </source>
</evidence>
<dbReference type="SMART" id="SM00382">
    <property type="entry name" value="AAA"/>
    <property type="match status" value="1"/>
</dbReference>
<dbReference type="InterPro" id="IPR003593">
    <property type="entry name" value="AAA+_ATPase"/>
</dbReference>
<dbReference type="InterPro" id="IPR000253">
    <property type="entry name" value="FHA_dom"/>
</dbReference>
<dbReference type="InterPro" id="IPR025944">
    <property type="entry name" value="Sigma_54_int_dom_CS"/>
</dbReference>
<comment type="caution">
    <text evidence="9">The sequence shown here is derived from an EMBL/GenBank/DDBJ whole genome shotgun (WGS) entry which is preliminary data.</text>
</comment>
<dbReference type="Gene3D" id="3.40.50.300">
    <property type="entry name" value="P-loop containing nucleotide triphosphate hydrolases"/>
    <property type="match status" value="1"/>
</dbReference>
<dbReference type="PROSITE" id="PS00688">
    <property type="entry name" value="SIGMA54_INTERACT_3"/>
    <property type="match status" value="1"/>
</dbReference>
<evidence type="ECO:0000256" key="3">
    <source>
        <dbReference type="ARBA" id="ARBA00023015"/>
    </source>
</evidence>
<dbReference type="PRINTS" id="PR01590">
    <property type="entry name" value="HTHFIS"/>
</dbReference>
<protein>
    <submittedName>
        <fullName evidence="9">DNA-binding transcriptional response regulator, NtrC family, contains REC, AAA-type ATPase, and a Fis-type DNA-binding domains</fullName>
    </submittedName>
</protein>
<feature type="compositionally biased region" description="Pro residues" evidence="6">
    <location>
        <begin position="410"/>
        <end position="426"/>
    </location>
</feature>
<evidence type="ECO:0000256" key="5">
    <source>
        <dbReference type="ARBA" id="ARBA00023163"/>
    </source>
</evidence>